<dbReference type="PROSITE" id="PS50112">
    <property type="entry name" value="PAS"/>
    <property type="match status" value="1"/>
</dbReference>
<dbReference type="PROSITE" id="PS50887">
    <property type="entry name" value="GGDEF"/>
    <property type="match status" value="1"/>
</dbReference>
<keyword evidence="2 5" id="KW-0812">Transmembrane</keyword>
<feature type="domain" description="EAL" evidence="8">
    <location>
        <begin position="634"/>
        <end position="885"/>
    </location>
</feature>
<dbReference type="Pfam" id="PF08447">
    <property type="entry name" value="PAS_3"/>
    <property type="match status" value="1"/>
</dbReference>
<evidence type="ECO:0000313" key="10">
    <source>
        <dbReference type="EMBL" id="AVX05580.1"/>
    </source>
</evidence>
<comment type="subcellular location">
    <subcellularLocation>
        <location evidence="1">Membrane</location>
    </subcellularLocation>
</comment>
<feature type="domain" description="PAS" evidence="6">
    <location>
        <begin position="314"/>
        <end position="386"/>
    </location>
</feature>
<dbReference type="Proteomes" id="UP000258927">
    <property type="component" value="Chromosome"/>
</dbReference>
<dbReference type="Gene3D" id="3.30.70.270">
    <property type="match status" value="1"/>
</dbReference>
<evidence type="ECO:0000313" key="11">
    <source>
        <dbReference type="Proteomes" id="UP000258927"/>
    </source>
</evidence>
<evidence type="ECO:0000259" key="8">
    <source>
        <dbReference type="PROSITE" id="PS50883"/>
    </source>
</evidence>
<dbReference type="SMART" id="SM01079">
    <property type="entry name" value="CHASE"/>
    <property type="match status" value="1"/>
</dbReference>
<dbReference type="Gene3D" id="3.20.20.450">
    <property type="entry name" value="EAL domain"/>
    <property type="match status" value="1"/>
</dbReference>
<proteinExistence type="predicted"/>
<dbReference type="InterPro" id="IPR035965">
    <property type="entry name" value="PAS-like_dom_sf"/>
</dbReference>
<dbReference type="Pfam" id="PF03924">
    <property type="entry name" value="CHASE"/>
    <property type="match status" value="1"/>
</dbReference>
<sequence>MIKQGHRNGFWSRYVWHLTNLPALISIVFIFLFWIFAEDQRNRLFMQEQRNEVLAKASVLRAELEHTVNANLQLVKGLVSVIASEPDMGQVRFSFLARSLFDDSQQLRVLAGAPDLKVNMIYPYVGNESVIGLDYKQNEQQRTAALRARDTGELVLAGPVDLVQGGRGFIGRYPVFLNDFTGEKKFWGIVSAVIDAERLYQDSGLLSDDLDLDIALQGEDGSGISGDVFFGDPSMQQHNPVTVGVNLPFGSWVLLATPREGWAHGSPTIWQFRLFFVLALFIVVVPLLYTAHLIRLRSKQNVELEAREQQLELLHERLRVALSASAIGVWEVNLRTRENVWDERTNDLFGYDDCIYIRSQKDWEDALHPEDRERAKKEFEIAIATKGNLNSQFRIVLPKGQIRHLQSRCSYYHPAGGDPKMVGVNWDVTEEVEMKNALLSAKKITEGKNEELESAHQQIEHLAMHDELTGLPNRRLLDQHLSHMQSIAEEGRGLAILSIDLDRFKQINDTLGHRAGDATLCYFAGALRANAPKNGFIGRVGGDEFVVVMECDGDLDMLSDLARSIIAAANRPLNFEGQICRFGASVGIACSPDNDTRYTDLLIRSDIALYRAKQDGRNCFSFFTDELQTSIVKSRALADEVLRGIEQAQFVPFYQPQFDAHSLKIIGVEALARWDHPTKGLLSPYEFMATAQDLNVMDKLDHMILQTVLDDMARWRAKGLEMPNASVNVSSSRLEDEDLISALSEFDIQPGQITFELVETIFLDESKKIVDENLERLQEMGIDIDIDDFGTGHASIVGLVRLHPKRLKIDRQFVAPLTKSAEQRRLIKSIIDMGKSLNIEVLAEGVEHEDQVRILRLLGCDAFQGYLFGRPMGADDLERFITDHNAETEWPRMVSI</sequence>
<dbReference type="InterPro" id="IPR035919">
    <property type="entry name" value="EAL_sf"/>
</dbReference>
<dbReference type="Gene3D" id="2.10.70.100">
    <property type="match status" value="1"/>
</dbReference>
<dbReference type="InterPro" id="IPR001633">
    <property type="entry name" value="EAL_dom"/>
</dbReference>
<name>A0A2R4MHY1_9HYPH</name>
<feature type="domain" description="GGDEF" evidence="9">
    <location>
        <begin position="492"/>
        <end position="625"/>
    </location>
</feature>
<dbReference type="InterPro" id="IPR000160">
    <property type="entry name" value="GGDEF_dom"/>
</dbReference>
<keyword evidence="11" id="KW-1185">Reference proteome</keyword>
<dbReference type="PANTHER" id="PTHR44757:SF2">
    <property type="entry name" value="BIOFILM ARCHITECTURE MAINTENANCE PROTEIN MBAA"/>
    <property type="match status" value="1"/>
</dbReference>
<evidence type="ECO:0000259" key="6">
    <source>
        <dbReference type="PROSITE" id="PS50112"/>
    </source>
</evidence>
<dbReference type="NCBIfam" id="TIGR00254">
    <property type="entry name" value="GGDEF"/>
    <property type="match status" value="1"/>
</dbReference>
<organism evidence="10 11">
    <name type="scientific">Maritalea myrionectae</name>
    <dbReference type="NCBI Taxonomy" id="454601"/>
    <lineage>
        <taxon>Bacteria</taxon>
        <taxon>Pseudomonadati</taxon>
        <taxon>Pseudomonadota</taxon>
        <taxon>Alphaproteobacteria</taxon>
        <taxon>Hyphomicrobiales</taxon>
        <taxon>Devosiaceae</taxon>
        <taxon>Maritalea</taxon>
    </lineage>
</organism>
<dbReference type="Pfam" id="PF00563">
    <property type="entry name" value="EAL"/>
    <property type="match status" value="1"/>
</dbReference>
<dbReference type="EMBL" id="CP021330">
    <property type="protein sequence ID" value="AVX05580.1"/>
    <property type="molecule type" value="Genomic_DNA"/>
</dbReference>
<feature type="transmembrane region" description="Helical" evidence="5">
    <location>
        <begin position="14"/>
        <end position="37"/>
    </location>
</feature>
<dbReference type="InterPro" id="IPR000014">
    <property type="entry name" value="PAS"/>
</dbReference>
<evidence type="ECO:0000259" key="9">
    <source>
        <dbReference type="PROSITE" id="PS50887"/>
    </source>
</evidence>
<dbReference type="InterPro" id="IPR043128">
    <property type="entry name" value="Rev_trsase/Diguanyl_cyclase"/>
</dbReference>
<dbReference type="CDD" id="cd01948">
    <property type="entry name" value="EAL"/>
    <property type="match status" value="1"/>
</dbReference>
<evidence type="ECO:0000256" key="3">
    <source>
        <dbReference type="ARBA" id="ARBA00022989"/>
    </source>
</evidence>
<dbReference type="CDD" id="cd00130">
    <property type="entry name" value="PAS"/>
    <property type="match status" value="1"/>
</dbReference>
<dbReference type="KEGG" id="mmyr:MXMO3_03074"/>
<accession>A0A2R4MHY1</accession>
<dbReference type="SUPFAM" id="SSF141868">
    <property type="entry name" value="EAL domain-like"/>
    <property type="match status" value="1"/>
</dbReference>
<dbReference type="GO" id="GO:0016020">
    <property type="term" value="C:membrane"/>
    <property type="evidence" value="ECO:0007669"/>
    <property type="project" value="UniProtKB-SubCell"/>
</dbReference>
<dbReference type="SMART" id="SM00052">
    <property type="entry name" value="EAL"/>
    <property type="match status" value="1"/>
</dbReference>
<dbReference type="InterPro" id="IPR013655">
    <property type="entry name" value="PAS_fold_3"/>
</dbReference>
<evidence type="ECO:0000256" key="2">
    <source>
        <dbReference type="ARBA" id="ARBA00022692"/>
    </source>
</evidence>
<dbReference type="SMART" id="SM00267">
    <property type="entry name" value="GGDEF"/>
    <property type="match status" value="1"/>
</dbReference>
<evidence type="ECO:0000259" key="7">
    <source>
        <dbReference type="PROSITE" id="PS50839"/>
    </source>
</evidence>
<dbReference type="Gene3D" id="3.30.450.350">
    <property type="entry name" value="CHASE domain"/>
    <property type="match status" value="1"/>
</dbReference>
<dbReference type="AlphaFoldDB" id="A0A2R4MHY1"/>
<dbReference type="PROSITE" id="PS50883">
    <property type="entry name" value="EAL"/>
    <property type="match status" value="1"/>
</dbReference>
<dbReference type="InterPro" id="IPR029787">
    <property type="entry name" value="Nucleotide_cyclase"/>
</dbReference>
<keyword evidence="4 5" id="KW-0472">Membrane</keyword>
<dbReference type="CDD" id="cd01949">
    <property type="entry name" value="GGDEF"/>
    <property type="match status" value="1"/>
</dbReference>
<evidence type="ECO:0000256" key="5">
    <source>
        <dbReference type="SAM" id="Phobius"/>
    </source>
</evidence>
<dbReference type="InterPro" id="IPR042240">
    <property type="entry name" value="CHASE_sf"/>
</dbReference>
<gene>
    <name evidence="10" type="ORF">MXMO3_03074</name>
</gene>
<feature type="transmembrane region" description="Helical" evidence="5">
    <location>
        <begin position="274"/>
        <end position="294"/>
    </location>
</feature>
<dbReference type="PANTHER" id="PTHR44757">
    <property type="entry name" value="DIGUANYLATE CYCLASE DGCP"/>
    <property type="match status" value="1"/>
</dbReference>
<dbReference type="Pfam" id="PF00990">
    <property type="entry name" value="GGDEF"/>
    <property type="match status" value="1"/>
</dbReference>
<feature type="domain" description="CHASE" evidence="7">
    <location>
        <begin position="118"/>
        <end position="255"/>
    </location>
</feature>
<dbReference type="Gene3D" id="3.30.450.20">
    <property type="entry name" value="PAS domain"/>
    <property type="match status" value="1"/>
</dbReference>
<protein>
    <recommendedName>
        <fullName evidence="12">Diguanylate cyclase</fullName>
    </recommendedName>
</protein>
<reference evidence="10 11" key="1">
    <citation type="submission" date="2017-05" db="EMBL/GenBank/DDBJ databases">
        <title>Genome Analysis of Maritalea myrionectae HL2708#5.</title>
        <authorList>
            <consortium name="Cotde Inc.-PKNU"/>
            <person name="Jang D."/>
            <person name="Oh H.-M."/>
        </authorList>
    </citation>
    <scope>NUCLEOTIDE SEQUENCE [LARGE SCALE GENOMIC DNA]</scope>
    <source>
        <strain evidence="10 11">HL2708#5</strain>
    </source>
</reference>
<dbReference type="GO" id="GO:0003824">
    <property type="term" value="F:catalytic activity"/>
    <property type="evidence" value="ECO:0007669"/>
    <property type="project" value="UniProtKB-ARBA"/>
</dbReference>
<dbReference type="InterPro" id="IPR052155">
    <property type="entry name" value="Biofilm_reg_signaling"/>
</dbReference>
<dbReference type="SUPFAM" id="SSF55073">
    <property type="entry name" value="Nucleotide cyclase"/>
    <property type="match status" value="1"/>
</dbReference>
<evidence type="ECO:0008006" key="12">
    <source>
        <dbReference type="Google" id="ProtNLM"/>
    </source>
</evidence>
<dbReference type="SMART" id="SM00091">
    <property type="entry name" value="PAS"/>
    <property type="match status" value="1"/>
</dbReference>
<dbReference type="SUPFAM" id="SSF55785">
    <property type="entry name" value="PYP-like sensor domain (PAS domain)"/>
    <property type="match status" value="1"/>
</dbReference>
<dbReference type="STRING" id="1122213.GCA_000423365_00766"/>
<evidence type="ECO:0000256" key="4">
    <source>
        <dbReference type="ARBA" id="ARBA00023136"/>
    </source>
</evidence>
<keyword evidence="3 5" id="KW-1133">Transmembrane helix</keyword>
<dbReference type="GO" id="GO:0007165">
    <property type="term" value="P:signal transduction"/>
    <property type="evidence" value="ECO:0007669"/>
    <property type="project" value="UniProtKB-ARBA"/>
</dbReference>
<evidence type="ECO:0000256" key="1">
    <source>
        <dbReference type="ARBA" id="ARBA00004370"/>
    </source>
</evidence>
<dbReference type="PROSITE" id="PS50839">
    <property type="entry name" value="CHASE"/>
    <property type="match status" value="1"/>
</dbReference>
<dbReference type="InterPro" id="IPR006189">
    <property type="entry name" value="CHASE_dom"/>
</dbReference>